<dbReference type="RefSeq" id="WP_379894645.1">
    <property type="nucleotide sequence ID" value="NZ_CBCSCT010000047.1"/>
</dbReference>
<keyword evidence="2" id="KW-0489">Methyltransferase</keyword>
<dbReference type="InterPro" id="IPR029063">
    <property type="entry name" value="SAM-dependent_MTases_sf"/>
</dbReference>
<accession>A0ABW1IQB2</accession>
<protein>
    <submittedName>
        <fullName evidence="2">tRNA1(Val) (Adenine(37)-N6)-methyltransferase</fullName>
        <ecNumber evidence="2">2.1.1.223</ecNumber>
    </submittedName>
</protein>
<dbReference type="Pfam" id="PF05175">
    <property type="entry name" value="MTS"/>
    <property type="match status" value="1"/>
</dbReference>
<dbReference type="GO" id="GO:0008168">
    <property type="term" value="F:methyltransferase activity"/>
    <property type="evidence" value="ECO:0007669"/>
    <property type="project" value="UniProtKB-KW"/>
</dbReference>
<comment type="caution">
    <text evidence="2">The sequence shown here is derived from an EMBL/GenBank/DDBJ whole genome shotgun (WGS) entry which is preliminary data.</text>
</comment>
<dbReference type="PANTHER" id="PTHR47739:SF1">
    <property type="entry name" value="TRNA1(VAL) (ADENINE(37)-N6)-METHYLTRANSFERASE"/>
    <property type="match status" value="1"/>
</dbReference>
<keyword evidence="3" id="KW-1185">Reference proteome</keyword>
<dbReference type="InterPro" id="IPR007848">
    <property type="entry name" value="Small_mtfrase_dom"/>
</dbReference>
<dbReference type="CDD" id="cd02440">
    <property type="entry name" value="AdoMet_MTases"/>
    <property type="match status" value="1"/>
</dbReference>
<feature type="domain" description="Methyltransferase small" evidence="1">
    <location>
        <begin position="24"/>
        <end position="129"/>
    </location>
</feature>
<proteinExistence type="predicted"/>
<evidence type="ECO:0000313" key="2">
    <source>
        <dbReference type="EMBL" id="MFC5987292.1"/>
    </source>
</evidence>
<keyword evidence="2" id="KW-0808">Transferase</keyword>
<dbReference type="SUPFAM" id="SSF53335">
    <property type="entry name" value="S-adenosyl-L-methionine-dependent methyltransferases"/>
    <property type="match status" value="1"/>
</dbReference>
<dbReference type="InterPro" id="IPR050210">
    <property type="entry name" value="tRNA_Adenine-N(6)_MTase"/>
</dbReference>
<dbReference type="Gene3D" id="3.40.50.150">
    <property type="entry name" value="Vaccinia Virus protein VP39"/>
    <property type="match status" value="1"/>
</dbReference>
<dbReference type="PANTHER" id="PTHR47739">
    <property type="entry name" value="TRNA1(VAL) (ADENINE(37)-N6)-METHYLTRANSFERASE"/>
    <property type="match status" value="1"/>
</dbReference>
<reference evidence="3" key="1">
    <citation type="journal article" date="2019" name="Int. J. Syst. Evol. Microbiol.">
        <title>The Global Catalogue of Microorganisms (GCM) 10K type strain sequencing project: providing services to taxonomists for standard genome sequencing and annotation.</title>
        <authorList>
            <consortium name="The Broad Institute Genomics Platform"/>
            <consortium name="The Broad Institute Genome Sequencing Center for Infectious Disease"/>
            <person name="Wu L."/>
            <person name="Ma J."/>
        </authorList>
    </citation>
    <scope>NUCLEOTIDE SEQUENCE [LARGE SCALE GENOMIC DNA]</scope>
    <source>
        <strain evidence="3">CCM 8749</strain>
    </source>
</reference>
<dbReference type="EMBL" id="JBHSQV010000158">
    <property type="protein sequence ID" value="MFC5987292.1"/>
    <property type="molecule type" value="Genomic_DNA"/>
</dbReference>
<sequence length="250" mass="28507">MEQTKVPIYSSERIDDLLNQNLKIIQSEEVFSFSVDAVLLSRFCSVPVRGRIVDLCSGNGVIPLLLSVRSKAHITGVEIQERLVEMARRNVRLNRLEERIEIVHEDLKQYHLQSGYGQFDLVTVNPPYLPPGSGDRNMNEHVAIARHEIKCTLEDVIAACGRLAKSGGKVAIVHRPSRLADICTYMRKYKMEPKRIRLVHPKKEAEANMVLIEAIRDGKPDLRVLPPLIVYNDQQQYCDELMEIYYGNKG</sequence>
<dbReference type="EC" id="2.1.1.223" evidence="2"/>
<dbReference type="GO" id="GO:0032259">
    <property type="term" value="P:methylation"/>
    <property type="evidence" value="ECO:0007669"/>
    <property type="project" value="UniProtKB-KW"/>
</dbReference>
<dbReference type="Proteomes" id="UP001596250">
    <property type="component" value="Unassembled WGS sequence"/>
</dbReference>
<name>A0ABW1IQB2_9BACL</name>
<organism evidence="2 3">
    <name type="scientific">Marinicrinis lubricantis</name>
    <dbReference type="NCBI Taxonomy" id="2086470"/>
    <lineage>
        <taxon>Bacteria</taxon>
        <taxon>Bacillati</taxon>
        <taxon>Bacillota</taxon>
        <taxon>Bacilli</taxon>
        <taxon>Bacillales</taxon>
        <taxon>Paenibacillaceae</taxon>
    </lineage>
</organism>
<evidence type="ECO:0000259" key="1">
    <source>
        <dbReference type="Pfam" id="PF05175"/>
    </source>
</evidence>
<evidence type="ECO:0000313" key="3">
    <source>
        <dbReference type="Proteomes" id="UP001596250"/>
    </source>
</evidence>
<gene>
    <name evidence="2" type="ORF">ACFPXP_12840</name>
</gene>